<protein>
    <submittedName>
        <fullName evidence="2">Uncharacterized protein</fullName>
    </submittedName>
</protein>
<keyword evidence="3" id="KW-1185">Reference proteome</keyword>
<organism evidence="2 3">
    <name type="scientific">Mycobacterium bourgelatii</name>
    <dbReference type="NCBI Taxonomy" id="1273442"/>
    <lineage>
        <taxon>Bacteria</taxon>
        <taxon>Bacillati</taxon>
        <taxon>Actinomycetota</taxon>
        <taxon>Actinomycetes</taxon>
        <taxon>Mycobacteriales</taxon>
        <taxon>Mycobacteriaceae</taxon>
        <taxon>Mycobacterium</taxon>
    </lineage>
</organism>
<name>A0A7I9YRT9_MYCBU</name>
<accession>A0A7I9YRT9</accession>
<dbReference type="Proteomes" id="UP000465360">
    <property type="component" value="Unassembled WGS sequence"/>
</dbReference>
<reference evidence="2 3" key="1">
    <citation type="journal article" date="2019" name="Emerg. Microbes Infect.">
        <title>Comprehensive subspecies identification of 175 nontuberculous mycobacteria species based on 7547 genomic profiles.</title>
        <authorList>
            <person name="Matsumoto Y."/>
            <person name="Kinjo T."/>
            <person name="Motooka D."/>
            <person name="Nabeya D."/>
            <person name="Jung N."/>
            <person name="Uechi K."/>
            <person name="Horii T."/>
            <person name="Iida T."/>
            <person name="Fujita J."/>
            <person name="Nakamura S."/>
        </authorList>
    </citation>
    <scope>NUCLEOTIDE SEQUENCE [LARGE SCALE GENOMIC DNA]</scope>
    <source>
        <strain evidence="2 3">JCM 30725</strain>
    </source>
</reference>
<gene>
    <name evidence="2" type="ORF">MBOU_34200</name>
</gene>
<evidence type="ECO:0000313" key="2">
    <source>
        <dbReference type="EMBL" id="GFG91378.1"/>
    </source>
</evidence>
<evidence type="ECO:0000256" key="1">
    <source>
        <dbReference type="SAM" id="MobiDB-lite"/>
    </source>
</evidence>
<evidence type="ECO:0000313" key="3">
    <source>
        <dbReference type="Proteomes" id="UP000465360"/>
    </source>
</evidence>
<dbReference type="EMBL" id="BLKZ01000001">
    <property type="protein sequence ID" value="GFG91378.1"/>
    <property type="molecule type" value="Genomic_DNA"/>
</dbReference>
<feature type="region of interest" description="Disordered" evidence="1">
    <location>
        <begin position="1"/>
        <end position="76"/>
    </location>
</feature>
<proteinExistence type="predicted"/>
<sequence length="76" mass="8126">MPLPPPARNQGQKSLKSRTNARCADARTSHNVTEVTTEHGDLTAVPGCLHGQTRGTEDGTASRAALQFPSDARKEE</sequence>
<comment type="caution">
    <text evidence="2">The sequence shown here is derived from an EMBL/GenBank/DDBJ whole genome shotgun (WGS) entry which is preliminary data.</text>
</comment>
<dbReference type="AlphaFoldDB" id="A0A7I9YRT9"/>
<feature type="compositionally biased region" description="Polar residues" evidence="1">
    <location>
        <begin position="9"/>
        <end position="20"/>
    </location>
</feature>